<dbReference type="RefSeq" id="WP_130392943.1">
    <property type="nucleotide sequence ID" value="NZ_SGXM01000006.1"/>
</dbReference>
<reference evidence="1 2" key="1">
    <citation type="journal article" date="2015" name="Stand. Genomic Sci.">
        <title>Genomic Encyclopedia of Bacterial and Archaeal Type Strains, Phase III: the genomes of soil and plant-associated and newly described type strains.</title>
        <authorList>
            <person name="Whitman W.B."/>
            <person name="Woyke T."/>
            <person name="Klenk H.P."/>
            <person name="Zhou Y."/>
            <person name="Lilburn T.G."/>
            <person name="Beck B.J."/>
            <person name="De Vos P."/>
            <person name="Vandamme P."/>
            <person name="Eisen J.A."/>
            <person name="Garrity G."/>
            <person name="Hugenholtz P."/>
            <person name="Kyrpides N.C."/>
        </authorList>
    </citation>
    <scope>NUCLEOTIDE SEQUENCE [LARGE SCALE GENOMIC DNA]</scope>
    <source>
        <strain evidence="1 2">ASC-9842</strain>
    </source>
</reference>
<comment type="caution">
    <text evidence="1">The sequence shown here is derived from an EMBL/GenBank/DDBJ whole genome shotgun (WGS) entry which is preliminary data.</text>
</comment>
<sequence length="103" mass="11686">MNMIVDAGRAHFVFNELQQALARTAAEHDPLVILWCARMLLEPDPIAEGDAGPGSFQYRFEEGRHAVLLTYVRTEGNSGKRRHNFVLQRLVDGREQERYATGC</sequence>
<protein>
    <submittedName>
        <fullName evidence="1">Uncharacterized protein</fullName>
    </submittedName>
</protein>
<dbReference type="Proteomes" id="UP000291078">
    <property type="component" value="Unassembled WGS sequence"/>
</dbReference>
<keyword evidence="2" id="KW-1185">Reference proteome</keyword>
<dbReference type="AlphaFoldDB" id="A0A4Q7RPJ3"/>
<proteinExistence type="predicted"/>
<name>A0A4Q7RPJ3_9BURK</name>
<evidence type="ECO:0000313" key="1">
    <source>
        <dbReference type="EMBL" id="RZT35551.1"/>
    </source>
</evidence>
<gene>
    <name evidence="1" type="ORF">EV147_4012</name>
</gene>
<accession>A0A4Q7RPJ3</accession>
<organism evidence="1 2">
    <name type="scientific">Cupriavidus agavae</name>
    <dbReference type="NCBI Taxonomy" id="1001822"/>
    <lineage>
        <taxon>Bacteria</taxon>
        <taxon>Pseudomonadati</taxon>
        <taxon>Pseudomonadota</taxon>
        <taxon>Betaproteobacteria</taxon>
        <taxon>Burkholderiales</taxon>
        <taxon>Burkholderiaceae</taxon>
        <taxon>Cupriavidus</taxon>
    </lineage>
</organism>
<evidence type="ECO:0000313" key="2">
    <source>
        <dbReference type="Proteomes" id="UP000291078"/>
    </source>
</evidence>
<dbReference type="EMBL" id="SGXM01000006">
    <property type="protein sequence ID" value="RZT35551.1"/>
    <property type="molecule type" value="Genomic_DNA"/>
</dbReference>